<dbReference type="Proteomes" id="UP000272833">
    <property type="component" value="Unassembled WGS sequence"/>
</dbReference>
<name>A0A3R9CL33_ECTOL</name>
<proteinExistence type="predicted"/>
<protein>
    <submittedName>
        <fullName evidence="7">O-antigen ligase domain-containing protein</fullName>
    </submittedName>
</protein>
<comment type="caution">
    <text evidence="7">The sequence shown here is derived from an EMBL/GenBank/DDBJ whole genome shotgun (WGS) entry which is preliminary data.</text>
</comment>
<dbReference type="PANTHER" id="PTHR37422:SF13">
    <property type="entry name" value="LIPOPOLYSACCHARIDE BIOSYNTHESIS PROTEIN PA4999-RELATED"/>
    <property type="match status" value="1"/>
</dbReference>
<organism evidence="7 8">
    <name type="scientific">Ectopseudomonas oleovorans</name>
    <name type="common">Pseudomonas oleovorans</name>
    <dbReference type="NCBI Taxonomy" id="301"/>
    <lineage>
        <taxon>Bacteria</taxon>
        <taxon>Pseudomonadati</taxon>
        <taxon>Pseudomonadota</taxon>
        <taxon>Gammaproteobacteria</taxon>
        <taxon>Pseudomonadales</taxon>
        <taxon>Pseudomonadaceae</taxon>
        <taxon>Ectopseudomonas</taxon>
    </lineage>
</organism>
<evidence type="ECO:0000256" key="3">
    <source>
        <dbReference type="ARBA" id="ARBA00022989"/>
    </source>
</evidence>
<reference evidence="7 8" key="1">
    <citation type="submission" date="2018-10" db="EMBL/GenBank/DDBJ databases">
        <title>Transmission dynamics of multidrug resistant bacteria on intensive care unit surfaces.</title>
        <authorList>
            <person name="D'Souza A.W."/>
            <person name="Potter R.F."/>
            <person name="Wallace M."/>
            <person name="Shupe A."/>
            <person name="Patel S."/>
            <person name="Sun S."/>
            <person name="Gul D."/>
            <person name="Kwon J.H."/>
            <person name="Andleeb S."/>
            <person name="Burnham C.-A.D."/>
            <person name="Dantas G."/>
        </authorList>
    </citation>
    <scope>NUCLEOTIDE SEQUENCE [LARGE SCALE GENOMIC DNA]</scope>
    <source>
        <strain evidence="7 8">PO_271</strain>
    </source>
</reference>
<dbReference type="EMBL" id="RHRS01000064">
    <property type="protein sequence ID" value="RRW31378.1"/>
    <property type="molecule type" value="Genomic_DNA"/>
</dbReference>
<dbReference type="PANTHER" id="PTHR37422">
    <property type="entry name" value="TEICHURONIC ACID BIOSYNTHESIS PROTEIN TUAE"/>
    <property type="match status" value="1"/>
</dbReference>
<feature type="transmembrane region" description="Helical" evidence="5">
    <location>
        <begin position="64"/>
        <end position="82"/>
    </location>
</feature>
<evidence type="ECO:0000313" key="7">
    <source>
        <dbReference type="EMBL" id="RRW31378.1"/>
    </source>
</evidence>
<dbReference type="Pfam" id="PF04932">
    <property type="entry name" value="Wzy_C"/>
    <property type="match status" value="1"/>
</dbReference>
<keyword evidence="4 5" id="KW-0472">Membrane</keyword>
<gene>
    <name evidence="7" type="ORF">EGJ44_18850</name>
</gene>
<feature type="domain" description="O-antigen ligase-related" evidence="6">
    <location>
        <begin position="170"/>
        <end position="317"/>
    </location>
</feature>
<evidence type="ECO:0000313" key="8">
    <source>
        <dbReference type="Proteomes" id="UP000272833"/>
    </source>
</evidence>
<evidence type="ECO:0000256" key="1">
    <source>
        <dbReference type="ARBA" id="ARBA00004141"/>
    </source>
</evidence>
<feature type="transmembrane region" description="Helical" evidence="5">
    <location>
        <begin position="94"/>
        <end position="112"/>
    </location>
</feature>
<feature type="transmembrane region" description="Helical" evidence="5">
    <location>
        <begin position="363"/>
        <end position="382"/>
    </location>
</feature>
<feature type="transmembrane region" description="Helical" evidence="5">
    <location>
        <begin position="119"/>
        <end position="138"/>
    </location>
</feature>
<feature type="transmembrane region" description="Helical" evidence="5">
    <location>
        <begin position="9"/>
        <end position="27"/>
    </location>
</feature>
<feature type="transmembrane region" description="Helical" evidence="5">
    <location>
        <begin position="158"/>
        <end position="178"/>
    </location>
</feature>
<feature type="transmembrane region" description="Helical" evidence="5">
    <location>
        <begin position="33"/>
        <end position="52"/>
    </location>
</feature>
<keyword evidence="7" id="KW-0436">Ligase</keyword>
<feature type="transmembrane region" description="Helical" evidence="5">
    <location>
        <begin position="185"/>
        <end position="202"/>
    </location>
</feature>
<keyword evidence="2 5" id="KW-0812">Transmembrane</keyword>
<dbReference type="GO" id="GO:0016874">
    <property type="term" value="F:ligase activity"/>
    <property type="evidence" value="ECO:0007669"/>
    <property type="project" value="UniProtKB-KW"/>
</dbReference>
<dbReference type="InterPro" id="IPR007016">
    <property type="entry name" value="O-antigen_ligase-rel_domated"/>
</dbReference>
<feature type="transmembrane region" description="Helical" evidence="5">
    <location>
        <begin position="334"/>
        <end position="351"/>
    </location>
</feature>
<evidence type="ECO:0000256" key="2">
    <source>
        <dbReference type="ARBA" id="ARBA00022692"/>
    </source>
</evidence>
<feature type="transmembrane region" description="Helical" evidence="5">
    <location>
        <begin position="208"/>
        <end position="224"/>
    </location>
</feature>
<comment type="subcellular location">
    <subcellularLocation>
        <location evidence="1">Membrane</location>
        <topology evidence="1">Multi-pass membrane protein</topology>
    </subcellularLocation>
</comment>
<dbReference type="AlphaFoldDB" id="A0A3R9CL33"/>
<evidence type="ECO:0000256" key="5">
    <source>
        <dbReference type="SAM" id="Phobius"/>
    </source>
</evidence>
<evidence type="ECO:0000259" key="6">
    <source>
        <dbReference type="Pfam" id="PF04932"/>
    </source>
</evidence>
<sequence length="394" mass="44157">MGRERFGSWLARLAIVGLACFLCAPWLLPSNTYYHRLIILFLWLPALLHLILMRKGYPPLDKPFAWLYLLTSAWYMCVVVLGMEGGGELRELKLPFYIALSLLGCMVSALYLRERFPSFLLLCCALGGLGAGLSWLNFYFVQGHDFSARVASMGLWRAVIPAAQASGALLILTLFLGFERRREPWLLCGLLLALLGFGVFLYFNQTRWVWWSLVLSCVGGAVLLRSKAACGVAVMALLLIGAIFLVSPDLLSKRGFSYRPEIWQGGLALLLENWLHGVGFKEYWIEIISKPAPFNHAHNMLLDIGIRFGVPGLLLWVGLWCWTGWRAFKWRTTPLGGAMVALWLYSGLVVLTDGTMPWVKPSAIWFVTWLPVALVLAMDACARQEQRELVPAAG</sequence>
<feature type="transmembrane region" description="Helical" evidence="5">
    <location>
        <begin position="231"/>
        <end position="251"/>
    </location>
</feature>
<dbReference type="InterPro" id="IPR051533">
    <property type="entry name" value="WaaL-like"/>
</dbReference>
<feature type="transmembrane region" description="Helical" evidence="5">
    <location>
        <begin position="304"/>
        <end position="322"/>
    </location>
</feature>
<evidence type="ECO:0000256" key="4">
    <source>
        <dbReference type="ARBA" id="ARBA00023136"/>
    </source>
</evidence>
<accession>A0A3R9CL33</accession>
<keyword evidence="3 5" id="KW-1133">Transmembrane helix</keyword>
<dbReference type="GO" id="GO:0016020">
    <property type="term" value="C:membrane"/>
    <property type="evidence" value="ECO:0007669"/>
    <property type="project" value="UniProtKB-SubCell"/>
</dbReference>